<sequence length="208" mass="22630">MPAACTHHPLVPVVISVCFVCICEKERYCKFSHEASLSLSLTPTLLSPTHPDSESATVAALPEALAQWTLLELPPVLHDGWCLCVCLWMVSPFLFLGLIACFRYPHLQAECLSLLSVRPSMLVLLYLLYLVPLPPFLRLALQKVEAIVGLNGVGFCSPAAANTPLRPLQDKAVIAQGTAGLGGSSSKQICCNFICNWTLNWEQIEAAL</sequence>
<accession>A0ABV0V3M5</accession>
<protein>
    <submittedName>
        <fullName evidence="2">Uncharacterized protein</fullName>
    </submittedName>
</protein>
<reference evidence="2 3" key="1">
    <citation type="submission" date="2021-06" db="EMBL/GenBank/DDBJ databases">
        <authorList>
            <person name="Palmer J.M."/>
        </authorList>
    </citation>
    <scope>NUCLEOTIDE SEQUENCE [LARGE SCALE GENOMIC DNA]</scope>
    <source>
        <strain evidence="3">if_2019</strain>
        <tissue evidence="2">Muscle</tissue>
    </source>
</reference>
<dbReference type="Proteomes" id="UP001482620">
    <property type="component" value="Unassembled WGS sequence"/>
</dbReference>
<feature type="transmembrane region" description="Helical" evidence="1">
    <location>
        <begin position="123"/>
        <end position="141"/>
    </location>
</feature>
<keyword evidence="1" id="KW-0812">Transmembrane</keyword>
<proteinExistence type="predicted"/>
<gene>
    <name evidence="2" type="ORF">ILYODFUR_016759</name>
</gene>
<comment type="caution">
    <text evidence="2">The sequence shown here is derived from an EMBL/GenBank/DDBJ whole genome shotgun (WGS) entry which is preliminary data.</text>
</comment>
<keyword evidence="1" id="KW-0472">Membrane</keyword>
<feature type="transmembrane region" description="Helical" evidence="1">
    <location>
        <begin position="80"/>
        <end position="102"/>
    </location>
</feature>
<name>A0ABV0V3M5_9TELE</name>
<organism evidence="2 3">
    <name type="scientific">Ilyodon furcidens</name>
    <name type="common">goldbreast splitfin</name>
    <dbReference type="NCBI Taxonomy" id="33524"/>
    <lineage>
        <taxon>Eukaryota</taxon>
        <taxon>Metazoa</taxon>
        <taxon>Chordata</taxon>
        <taxon>Craniata</taxon>
        <taxon>Vertebrata</taxon>
        <taxon>Euteleostomi</taxon>
        <taxon>Actinopterygii</taxon>
        <taxon>Neopterygii</taxon>
        <taxon>Teleostei</taxon>
        <taxon>Neoteleostei</taxon>
        <taxon>Acanthomorphata</taxon>
        <taxon>Ovalentaria</taxon>
        <taxon>Atherinomorphae</taxon>
        <taxon>Cyprinodontiformes</taxon>
        <taxon>Goodeidae</taxon>
        <taxon>Ilyodon</taxon>
    </lineage>
</organism>
<evidence type="ECO:0000256" key="1">
    <source>
        <dbReference type="SAM" id="Phobius"/>
    </source>
</evidence>
<keyword evidence="3" id="KW-1185">Reference proteome</keyword>
<evidence type="ECO:0000313" key="2">
    <source>
        <dbReference type="EMBL" id="MEQ2251971.1"/>
    </source>
</evidence>
<evidence type="ECO:0000313" key="3">
    <source>
        <dbReference type="Proteomes" id="UP001482620"/>
    </source>
</evidence>
<keyword evidence="1" id="KW-1133">Transmembrane helix</keyword>
<dbReference type="EMBL" id="JAHRIQ010094225">
    <property type="protein sequence ID" value="MEQ2251971.1"/>
    <property type="molecule type" value="Genomic_DNA"/>
</dbReference>